<dbReference type="EMBL" id="CACVBM020001144">
    <property type="protein sequence ID" value="CAA7034271.1"/>
    <property type="molecule type" value="Genomic_DNA"/>
</dbReference>
<name>A0A6D2J303_9BRAS</name>
<evidence type="ECO:0000313" key="1">
    <source>
        <dbReference type="EMBL" id="CAA7034271.1"/>
    </source>
</evidence>
<sequence>MFPASNQVFLDKRGSDHRPVLVSLLASTDSYTGHFKFDKRFLYQPKVKESISVTWNRSCRSSESSVSDRLRNCRKTLRKWKKNNNMNARDRIHQLELNLEEEQSVFCPSTQRLWYLKRELALAYREDELFWKQKSRQKWLRSGDRNSKFFHDSVRWMSFSQEGPSIHHLLFADDSLFLCKATDHQSYALKGILRIYGEATGQTVNPSKSSITFGSKIGEAQKKRIQAELGISKEGGAGTYLGLPECFSGSKIELLSYIKEGVQKRTSTWFSRTLSQGGKEILLKSVISAMPVYAMSCFKLPKAICANLKSAMADFWWSAVEKKRKIHWISWEKMCLPKRLGGMGFRDIEDFNQAQDYKELEL</sequence>
<dbReference type="PANTHER" id="PTHR33116:SF86">
    <property type="entry name" value="REVERSE TRANSCRIPTASE DOMAIN-CONTAINING PROTEIN"/>
    <property type="match status" value="1"/>
</dbReference>
<proteinExistence type="predicted"/>
<dbReference type="AlphaFoldDB" id="A0A6D2J303"/>
<organism evidence="1 2">
    <name type="scientific">Microthlaspi erraticum</name>
    <dbReference type="NCBI Taxonomy" id="1685480"/>
    <lineage>
        <taxon>Eukaryota</taxon>
        <taxon>Viridiplantae</taxon>
        <taxon>Streptophyta</taxon>
        <taxon>Embryophyta</taxon>
        <taxon>Tracheophyta</taxon>
        <taxon>Spermatophyta</taxon>
        <taxon>Magnoliopsida</taxon>
        <taxon>eudicotyledons</taxon>
        <taxon>Gunneridae</taxon>
        <taxon>Pentapetalae</taxon>
        <taxon>rosids</taxon>
        <taxon>malvids</taxon>
        <taxon>Brassicales</taxon>
        <taxon>Brassicaceae</taxon>
        <taxon>Coluteocarpeae</taxon>
        <taxon>Microthlaspi</taxon>
    </lineage>
</organism>
<dbReference type="OrthoDB" id="1022462at2759"/>
<comment type="caution">
    <text evidence="1">The sequence shown here is derived from an EMBL/GenBank/DDBJ whole genome shotgun (WGS) entry which is preliminary data.</text>
</comment>
<gene>
    <name evidence="1" type="ORF">MERR_LOCUS21506</name>
</gene>
<dbReference type="Proteomes" id="UP000467841">
    <property type="component" value="Unassembled WGS sequence"/>
</dbReference>
<protein>
    <recommendedName>
        <fullName evidence="3">Reverse transcriptase domain-containing protein</fullName>
    </recommendedName>
</protein>
<reference evidence="1" key="1">
    <citation type="submission" date="2020-01" db="EMBL/GenBank/DDBJ databases">
        <authorList>
            <person name="Mishra B."/>
        </authorList>
    </citation>
    <scope>NUCLEOTIDE SEQUENCE [LARGE SCALE GENOMIC DNA]</scope>
</reference>
<evidence type="ECO:0008006" key="3">
    <source>
        <dbReference type="Google" id="ProtNLM"/>
    </source>
</evidence>
<keyword evidence="2" id="KW-1185">Reference proteome</keyword>
<dbReference type="PANTHER" id="PTHR33116">
    <property type="entry name" value="REVERSE TRANSCRIPTASE ZINC-BINDING DOMAIN-CONTAINING PROTEIN-RELATED-RELATED"/>
    <property type="match status" value="1"/>
</dbReference>
<accession>A0A6D2J303</accession>
<evidence type="ECO:0000313" key="2">
    <source>
        <dbReference type="Proteomes" id="UP000467841"/>
    </source>
</evidence>